<accession>A0A0A2VWZ0</accession>
<evidence type="ECO:0000313" key="3">
    <source>
        <dbReference type="EMBL" id="KGQ05259.1"/>
    </source>
</evidence>
<dbReference type="AlphaFoldDB" id="A0A0A2VWZ0"/>
<evidence type="ECO:0000256" key="1">
    <source>
        <dbReference type="SAM" id="MobiDB-lite"/>
    </source>
</evidence>
<dbReference type="OrthoDB" id="5238236at2759"/>
<comment type="caution">
    <text evidence="3">The sequence shown here is derived from an EMBL/GenBank/DDBJ whole genome shotgun (WGS) entry which is preliminary data.</text>
</comment>
<dbReference type="PANTHER" id="PTHR38795">
    <property type="entry name" value="DUF6604 DOMAIN-CONTAINING PROTEIN"/>
    <property type="match status" value="1"/>
</dbReference>
<evidence type="ECO:0000259" key="2">
    <source>
        <dbReference type="Pfam" id="PF20253"/>
    </source>
</evidence>
<protein>
    <recommendedName>
        <fullName evidence="2">DUF6604 domain-containing protein</fullName>
    </recommendedName>
</protein>
<dbReference type="Proteomes" id="UP000030106">
    <property type="component" value="Unassembled WGS sequence"/>
</dbReference>
<gene>
    <name evidence="3" type="ORF">BBAD15_g9488</name>
</gene>
<organism evidence="3 4">
    <name type="scientific">Beauveria bassiana D1-5</name>
    <dbReference type="NCBI Taxonomy" id="1245745"/>
    <lineage>
        <taxon>Eukaryota</taxon>
        <taxon>Fungi</taxon>
        <taxon>Dikarya</taxon>
        <taxon>Ascomycota</taxon>
        <taxon>Pezizomycotina</taxon>
        <taxon>Sordariomycetes</taxon>
        <taxon>Hypocreomycetidae</taxon>
        <taxon>Hypocreales</taxon>
        <taxon>Cordycipitaceae</taxon>
        <taxon>Beauveria</taxon>
    </lineage>
</organism>
<dbReference type="STRING" id="1245745.A0A0A2VWZ0"/>
<dbReference type="InterPro" id="IPR046539">
    <property type="entry name" value="DUF6604"/>
</dbReference>
<dbReference type="Pfam" id="PF20253">
    <property type="entry name" value="DUF6604"/>
    <property type="match status" value="1"/>
</dbReference>
<proteinExistence type="predicted"/>
<feature type="region of interest" description="Disordered" evidence="1">
    <location>
        <begin position="42"/>
        <end position="65"/>
    </location>
</feature>
<dbReference type="HOGENOM" id="CLU_008976_0_0_1"/>
<feature type="domain" description="DUF6604" evidence="2">
    <location>
        <begin position="12"/>
        <end position="266"/>
    </location>
</feature>
<name>A0A0A2VWZ0_BEABA</name>
<reference evidence="3 4" key="1">
    <citation type="submission" date="2012-10" db="EMBL/GenBank/DDBJ databases">
        <title>Genome sequencing and analysis of entomopathogenic fungi Beauveria bassiana D1-5.</title>
        <authorList>
            <person name="Li Q."/>
            <person name="Wang L."/>
            <person name="Zhang Z."/>
            <person name="Wang Q."/>
            <person name="Ren J."/>
            <person name="Wang M."/>
            <person name="Xu W."/>
            <person name="Wang J."/>
            <person name="Lu Y."/>
            <person name="Du Q."/>
            <person name="Sun Z."/>
        </authorList>
    </citation>
    <scope>NUCLEOTIDE SEQUENCE [LARGE SCALE GENOMIC DNA]</scope>
    <source>
        <strain evidence="3 4">D1-5</strain>
    </source>
</reference>
<dbReference type="EMBL" id="ANFO01000963">
    <property type="protein sequence ID" value="KGQ05259.1"/>
    <property type="molecule type" value="Genomic_DNA"/>
</dbReference>
<dbReference type="eggNOG" id="ENOG502RZSK">
    <property type="taxonomic scope" value="Eukaryota"/>
</dbReference>
<sequence length="837" mass="93396">MLPNILVSTYLEYKKDTDSIASWLASTARAAGFNTSNLSAPPSLAGTNGGRLKGKARKQAKKASSKPVATSTKYVIRIRDFTVLAEYILEKAIAVPLSFQSTLDRVIAARAGFGAQLDGEGFSVDPKVDAKHENFVDVLKHVRDILTSLMPFPDKDKSFNQGDTVQNRFAGLTVDEPSEAFLSAPNIQRPTKPAADPVDYAAEPPTSFEDAIFALRVLMNDMNKARASIRSVWEFFKVGGFDVVPAAVTTNTVVELVRNMIEDVLPLIEMHGGLKYCIQRCYMVNCLLNGFSVSEVTTGNAKDNFNYDTYDEANETYLMSFCLLEGFQGVLEPGKIPLYKNGFLATFDANSDRTKKSGADKFHDDRALLMPVLTDLITIVLKVPTWPVHDELLRGMKELVQNGRIPFYMVFAAQVFLDVTYTLGPDIERGWRIFKGHTNFIVNDLEAYFEFHEKAKLQTWAPSNDQNIKLLREGILWLGKDPVYQILEEPLKRQGVQASKEDLHRIFRMSPVLCGLVLYQARFNYRQAGMAVADAWGSIQYAGHLYNALQSNGLLANRWKDMDLAKVILGMESFYAGGDEPRTLADQFRKYCLQMGVSAAALSKNWRKGRALASKAGPRGLKVNAPVATMFKERYGHDRDIVLTSEQVNRIIELSAFELETDEDTGRTVLGQIGDETKLKEKQKLRHEIENGLKPSSRQPTKETRISLGQVTEMLANTLQAETIEFTFPYMTMHRWCWRLFRAVRDKCDSQLRQIIGPDYLENESQLTTLTGYIFMLACGAEGHVPNMGPMKAAAEALNGMLSAGTGGYIVEDILKGALGMPVVFVEERDEGDENAV</sequence>
<dbReference type="PANTHER" id="PTHR38795:SF1">
    <property type="entry name" value="DUF6604 DOMAIN-CONTAINING PROTEIN"/>
    <property type="match status" value="1"/>
</dbReference>
<feature type="compositionally biased region" description="Basic residues" evidence="1">
    <location>
        <begin position="52"/>
        <end position="64"/>
    </location>
</feature>
<evidence type="ECO:0000313" key="4">
    <source>
        <dbReference type="Proteomes" id="UP000030106"/>
    </source>
</evidence>